<organism evidence="5 6">
    <name type="scientific">Bicyclus anynana</name>
    <name type="common">Squinting bush brown butterfly</name>
    <dbReference type="NCBI Taxonomy" id="110368"/>
    <lineage>
        <taxon>Eukaryota</taxon>
        <taxon>Metazoa</taxon>
        <taxon>Ecdysozoa</taxon>
        <taxon>Arthropoda</taxon>
        <taxon>Hexapoda</taxon>
        <taxon>Insecta</taxon>
        <taxon>Pterygota</taxon>
        <taxon>Neoptera</taxon>
        <taxon>Endopterygota</taxon>
        <taxon>Lepidoptera</taxon>
        <taxon>Glossata</taxon>
        <taxon>Ditrysia</taxon>
        <taxon>Papilionoidea</taxon>
        <taxon>Nymphalidae</taxon>
        <taxon>Satyrinae</taxon>
        <taxon>Satyrini</taxon>
        <taxon>Mycalesina</taxon>
        <taxon>Bicyclus</taxon>
    </lineage>
</organism>
<dbReference type="PROSITE" id="PS51029">
    <property type="entry name" value="MADF"/>
    <property type="match status" value="1"/>
</dbReference>
<dbReference type="PANTHER" id="PTHR12243">
    <property type="entry name" value="MADF DOMAIN TRANSCRIPTION FACTOR"/>
    <property type="match status" value="1"/>
</dbReference>
<dbReference type="RefSeq" id="XP_023952912.1">
    <property type="nucleotide sequence ID" value="XM_024097144.2"/>
</dbReference>
<evidence type="ECO:0000313" key="5">
    <source>
        <dbReference type="Proteomes" id="UP001652582"/>
    </source>
</evidence>
<sequence length="225" mass="27176">MREFKYDVVQLIHAVRDRPCLWDKTAEVYKDRAERRAAWEEVFSLLDDGYEEMTSEQKRITGEQILNKWTNIRDTFVKTLKRSKMGRPRRKYLLYDHVKFLIKVTNTEEDFNVELSTDDNTAYNMKTESPKEVPTTSTRKRSKKMEKIEYSDEETKRNQEYERYENMEADFAEIDECNDPRIMNEDEAFFASLLPSVVKYSEDERLEFRIEVLAIMKKIKEKRNW</sequence>
<dbReference type="Proteomes" id="UP001652582">
    <property type="component" value="Chromosome 25"/>
</dbReference>
<dbReference type="PANTHER" id="PTHR12243:SF67">
    <property type="entry name" value="COREPRESSOR OF PANGOLIN, ISOFORM A-RELATED"/>
    <property type="match status" value="1"/>
</dbReference>
<evidence type="ECO:0000259" key="3">
    <source>
        <dbReference type="PROSITE" id="PS51029"/>
    </source>
</evidence>
<dbReference type="InterPro" id="IPR004210">
    <property type="entry name" value="BESS_motif"/>
</dbReference>
<dbReference type="GeneID" id="112056681"/>
<keyword evidence="5" id="KW-1185">Reference proteome</keyword>
<dbReference type="InterPro" id="IPR039353">
    <property type="entry name" value="TF_Adf1"/>
</dbReference>
<feature type="region of interest" description="Disordered" evidence="2">
    <location>
        <begin position="122"/>
        <end position="154"/>
    </location>
</feature>
<evidence type="ECO:0000256" key="1">
    <source>
        <dbReference type="PROSITE-ProRule" id="PRU00371"/>
    </source>
</evidence>
<dbReference type="GO" id="GO:0005634">
    <property type="term" value="C:nucleus"/>
    <property type="evidence" value="ECO:0007669"/>
    <property type="project" value="UniProtKB-SubCell"/>
</dbReference>
<keyword evidence="1" id="KW-0539">Nucleus</keyword>
<feature type="domain" description="MADF" evidence="3">
    <location>
        <begin position="10"/>
        <end position="106"/>
    </location>
</feature>
<accession>A0A6J1P545</accession>
<feature type="domain" description="BESS" evidence="4">
    <location>
        <begin position="183"/>
        <end position="222"/>
    </location>
</feature>
<name>A0A6J1P545_BICAN</name>
<dbReference type="OrthoDB" id="8038273at2759"/>
<dbReference type="GO" id="GO:0003677">
    <property type="term" value="F:DNA binding"/>
    <property type="evidence" value="ECO:0007669"/>
    <property type="project" value="InterPro"/>
</dbReference>
<reference evidence="6" key="1">
    <citation type="submission" date="2025-08" db="UniProtKB">
        <authorList>
            <consortium name="RefSeq"/>
        </authorList>
    </citation>
    <scope>IDENTIFICATION</scope>
</reference>
<gene>
    <name evidence="6" type="primary">LOC112056681</name>
</gene>
<proteinExistence type="predicted"/>
<evidence type="ECO:0000259" key="4">
    <source>
        <dbReference type="PROSITE" id="PS51031"/>
    </source>
</evidence>
<feature type="compositionally biased region" description="Basic and acidic residues" evidence="2">
    <location>
        <begin position="145"/>
        <end position="154"/>
    </location>
</feature>
<dbReference type="KEGG" id="bany:112056681"/>
<evidence type="ECO:0000256" key="2">
    <source>
        <dbReference type="SAM" id="MobiDB-lite"/>
    </source>
</evidence>
<comment type="subcellular location">
    <subcellularLocation>
        <location evidence="1">Nucleus</location>
    </subcellularLocation>
</comment>
<evidence type="ECO:0000313" key="6">
    <source>
        <dbReference type="RefSeq" id="XP_023952912.1"/>
    </source>
</evidence>
<dbReference type="AlphaFoldDB" id="A0A6J1P545"/>
<protein>
    <submittedName>
        <fullName evidence="6">Uncharacterized protein LOC112056681</fullName>
    </submittedName>
</protein>
<dbReference type="PROSITE" id="PS51031">
    <property type="entry name" value="BESS"/>
    <property type="match status" value="1"/>
</dbReference>
<dbReference type="InterPro" id="IPR006578">
    <property type="entry name" value="MADF-dom"/>
</dbReference>
<dbReference type="SMART" id="SM00595">
    <property type="entry name" value="MADF"/>
    <property type="match status" value="1"/>
</dbReference>
<dbReference type="Pfam" id="PF10545">
    <property type="entry name" value="MADF_DNA_bdg"/>
    <property type="match status" value="1"/>
</dbReference>